<dbReference type="EMBL" id="JACJFM010000002">
    <property type="protein sequence ID" value="MBB1485450.1"/>
    <property type="molecule type" value="Genomic_DNA"/>
</dbReference>
<dbReference type="PROSITE" id="PS51125">
    <property type="entry name" value="NHL"/>
    <property type="match status" value="3"/>
</dbReference>
<dbReference type="PANTHER" id="PTHR24104:SF25">
    <property type="entry name" value="PROTEIN LIN-41"/>
    <property type="match status" value="1"/>
</dbReference>
<feature type="repeat" description="NHL" evidence="2">
    <location>
        <begin position="495"/>
        <end position="532"/>
    </location>
</feature>
<evidence type="ECO:0008006" key="5">
    <source>
        <dbReference type="Google" id="ProtNLM"/>
    </source>
</evidence>
<proteinExistence type="predicted"/>
<dbReference type="GO" id="GO:0008270">
    <property type="term" value="F:zinc ion binding"/>
    <property type="evidence" value="ECO:0007669"/>
    <property type="project" value="UniProtKB-KW"/>
</dbReference>
<dbReference type="AlphaFoldDB" id="A0A839IL72"/>
<dbReference type="GO" id="GO:0061630">
    <property type="term" value="F:ubiquitin protein ligase activity"/>
    <property type="evidence" value="ECO:0007669"/>
    <property type="project" value="TreeGrafter"/>
</dbReference>
<dbReference type="RefSeq" id="WP_182807229.1">
    <property type="nucleotide sequence ID" value="NZ_JACJFM010000002.1"/>
</dbReference>
<organism evidence="3 4">
    <name type="scientific">Oceanospirillum sediminis</name>
    <dbReference type="NCBI Taxonomy" id="2760088"/>
    <lineage>
        <taxon>Bacteria</taxon>
        <taxon>Pseudomonadati</taxon>
        <taxon>Pseudomonadota</taxon>
        <taxon>Gammaproteobacteria</taxon>
        <taxon>Oceanospirillales</taxon>
        <taxon>Oceanospirillaceae</taxon>
        <taxon>Oceanospirillum</taxon>
    </lineage>
</organism>
<evidence type="ECO:0000313" key="4">
    <source>
        <dbReference type="Proteomes" id="UP000565262"/>
    </source>
</evidence>
<dbReference type="PANTHER" id="PTHR24104">
    <property type="entry name" value="E3 UBIQUITIN-PROTEIN LIGASE NHLRC1-RELATED"/>
    <property type="match status" value="1"/>
</dbReference>
<dbReference type="Gene3D" id="2.120.10.30">
    <property type="entry name" value="TolB, C-terminal domain"/>
    <property type="match status" value="4"/>
</dbReference>
<evidence type="ECO:0000256" key="1">
    <source>
        <dbReference type="ARBA" id="ARBA00022737"/>
    </source>
</evidence>
<dbReference type="InterPro" id="IPR001258">
    <property type="entry name" value="NHL_repeat"/>
</dbReference>
<gene>
    <name evidence="3" type="ORF">H4O21_02350</name>
</gene>
<dbReference type="InterPro" id="IPR011042">
    <property type="entry name" value="6-blade_b-propeller_TolB-like"/>
</dbReference>
<keyword evidence="1" id="KW-0677">Repeat</keyword>
<reference evidence="3 4" key="1">
    <citation type="submission" date="2020-08" db="EMBL/GenBank/DDBJ databases">
        <title>Oceanospirillum sp. nov. isolated from marine sediment.</title>
        <authorList>
            <person name="Ji X."/>
        </authorList>
    </citation>
    <scope>NUCLEOTIDE SEQUENCE [LARGE SCALE GENOMIC DNA]</scope>
    <source>
        <strain evidence="3 4">D5</strain>
    </source>
</reference>
<accession>A0A839IL72</accession>
<comment type="caution">
    <text evidence="3">The sequence shown here is derived from an EMBL/GenBank/DDBJ whole genome shotgun (WGS) entry which is preliminary data.</text>
</comment>
<dbReference type="InterPro" id="IPR050952">
    <property type="entry name" value="TRIM-NHL_E3_ligases"/>
</dbReference>
<keyword evidence="4" id="KW-1185">Reference proteome</keyword>
<feature type="repeat" description="NHL" evidence="2">
    <location>
        <begin position="64"/>
        <end position="108"/>
    </location>
</feature>
<dbReference type="SUPFAM" id="SSF101898">
    <property type="entry name" value="NHL repeat"/>
    <property type="match status" value="1"/>
</dbReference>
<feature type="repeat" description="NHL" evidence="2">
    <location>
        <begin position="546"/>
        <end position="589"/>
    </location>
</feature>
<name>A0A839IL72_9GAMM</name>
<dbReference type="Proteomes" id="UP000565262">
    <property type="component" value="Unassembled WGS sequence"/>
</dbReference>
<dbReference type="Pfam" id="PF01436">
    <property type="entry name" value="NHL"/>
    <property type="match status" value="1"/>
</dbReference>
<dbReference type="GO" id="GO:0000209">
    <property type="term" value="P:protein polyubiquitination"/>
    <property type="evidence" value="ECO:0007669"/>
    <property type="project" value="TreeGrafter"/>
</dbReference>
<protein>
    <recommendedName>
        <fullName evidence="5">SMP-30/Gluconolactonase/LRE-like region domain-containing protein</fullName>
    </recommendedName>
</protein>
<dbReference type="CDD" id="cd05819">
    <property type="entry name" value="NHL"/>
    <property type="match status" value="2"/>
</dbReference>
<evidence type="ECO:0000256" key="2">
    <source>
        <dbReference type="PROSITE-ProRule" id="PRU00504"/>
    </source>
</evidence>
<sequence length="686" mass="75786">MGISYHSYIGKTVDQLPDLPAATDGNISLNTPVGSCVDRMGNVWLADTAHNRLVIFDQNLKHILAVFGTVGDGAGQFNMPFRLLAHPDKNWIYVTDIGNYRIHILQYDNHLNINPLKCFGNEPAVDLKGPNGIVLAAGEVCVADEFYEGSDGESRLVIFSDDGEYKRSIHEIDCQYSSDPLHLLWPQGLSLDSQGNICIANTGFNTVVRCDWQGNGVPFSGLKKSYIDGLELARDVACVQGRILIPGGEANAISVYGMNGRKQGKLEGFFAPIQITEHPGENRLLITEPILASLQLHEINLRTVQRNNSRATNVLVSVGDERDNPGQLHFVTSVAGDVVPKDEREGYNANLQLEQWLNYQQNLQEQVVQMMQPAGMPSWLSLGVGWQAEWMQRWQQSWWRMFLGEKFETPDELLWMVDAGNYQLQATEEARPGSARPVSLPMLPGSLGIAALTPDSPLPGQLDPSVPLLVVSNYLSAIVTIYQYSPILGELVPYTVFGSLGSAPWQLNKPQGIAIDPSTNDILIADSGNNRIARWRLNAIGIAGLVDTFGSLGEGDGEFHTPSDIAVDKDGLCYVTDQFNNRIQIFDRDGAWLNSFGEAGYGVTGAKFLLPTSIEHEDNFLFVSDLVNRAIKVFDTQGNFIDSFSGFGADAEKGQLWMPYLLHVREGKVFLPDCALNRVNVYQFEY</sequence>
<evidence type="ECO:0000313" key="3">
    <source>
        <dbReference type="EMBL" id="MBB1485450.1"/>
    </source>
</evidence>
<dbReference type="GO" id="GO:0043161">
    <property type="term" value="P:proteasome-mediated ubiquitin-dependent protein catabolic process"/>
    <property type="evidence" value="ECO:0007669"/>
    <property type="project" value="TreeGrafter"/>
</dbReference>
<dbReference type="SUPFAM" id="SSF63825">
    <property type="entry name" value="YWTD domain"/>
    <property type="match status" value="1"/>
</dbReference>